<dbReference type="Pfam" id="PF08534">
    <property type="entry name" value="Redoxin"/>
    <property type="match status" value="1"/>
</dbReference>
<evidence type="ECO:0000256" key="1">
    <source>
        <dbReference type="SAM" id="SignalP"/>
    </source>
</evidence>
<sequence length="404" mass="44518">MKKIFLVATGVLLGSLAHAQVQKGIWRAEVFNKGGALPFGLQIEPAGAANTFNVWAINGKERLKMDASTLKGDSLHIPMELFDAELVGKVAGNQMTGVYKKKRGKAVLTLPFRAEFGKEYRFAPQPKPTSWNIAGKYAATFKQADGKTSEAVGLFEQKGSRVSASFLTPTGDYRFLDGDIVGDSLFLSAYDGSHLFVFKARLEKDKISGDYFSGLSGHASFVSVKDEKAALPDEKSLTFLKPGFDKVSFSFPDAQSGKKVTLDDPRFKGKVVILQIMGSWCPNCMDETNFLVPWYKKNAKRGVEILGLSYERSDDFAVAAPKIKRMVDRFQIPYPVVLAGAADQTASATLPMLNRIMGYPTTIYIDKTGKVREIHTGFSGPGTGKYYDQYVEDFNRLMDKLLAE</sequence>
<dbReference type="CDD" id="cd02966">
    <property type="entry name" value="TlpA_like_family"/>
    <property type="match status" value="1"/>
</dbReference>
<reference evidence="3 4" key="1">
    <citation type="submission" date="2016-10" db="EMBL/GenBank/DDBJ databases">
        <authorList>
            <person name="de Groot N.N."/>
        </authorList>
    </citation>
    <scope>NUCLEOTIDE SEQUENCE [LARGE SCALE GENOMIC DNA]</scope>
    <source>
        <strain evidence="3 4">DSM 21668</strain>
    </source>
</reference>
<feature type="signal peptide" evidence="1">
    <location>
        <begin position="1"/>
        <end position="19"/>
    </location>
</feature>
<dbReference type="Proteomes" id="UP000198901">
    <property type="component" value="Unassembled WGS sequence"/>
</dbReference>
<protein>
    <submittedName>
        <fullName evidence="3">Peroxiredoxin</fullName>
    </submittedName>
</protein>
<dbReference type="InterPro" id="IPR013766">
    <property type="entry name" value="Thioredoxin_domain"/>
</dbReference>
<accession>A0A1G9PYA5</accession>
<feature type="domain" description="Thioredoxin" evidence="2">
    <location>
        <begin position="240"/>
        <end position="403"/>
    </location>
</feature>
<dbReference type="InterPro" id="IPR036249">
    <property type="entry name" value="Thioredoxin-like_sf"/>
</dbReference>
<proteinExistence type="predicted"/>
<dbReference type="GO" id="GO:0016491">
    <property type="term" value="F:oxidoreductase activity"/>
    <property type="evidence" value="ECO:0007669"/>
    <property type="project" value="InterPro"/>
</dbReference>
<feature type="chain" id="PRO_5011690176" evidence="1">
    <location>
        <begin position="20"/>
        <end position="404"/>
    </location>
</feature>
<dbReference type="PROSITE" id="PS51352">
    <property type="entry name" value="THIOREDOXIN_2"/>
    <property type="match status" value="1"/>
</dbReference>
<evidence type="ECO:0000259" key="2">
    <source>
        <dbReference type="PROSITE" id="PS51352"/>
    </source>
</evidence>
<dbReference type="InterPro" id="IPR050553">
    <property type="entry name" value="Thioredoxin_ResA/DsbE_sf"/>
</dbReference>
<dbReference type="InterPro" id="IPR013740">
    <property type="entry name" value="Redoxin"/>
</dbReference>
<keyword evidence="4" id="KW-1185">Reference proteome</keyword>
<dbReference type="EMBL" id="FNGS01000004">
    <property type="protein sequence ID" value="SDM03187.1"/>
    <property type="molecule type" value="Genomic_DNA"/>
</dbReference>
<dbReference type="SUPFAM" id="SSF52833">
    <property type="entry name" value="Thioredoxin-like"/>
    <property type="match status" value="1"/>
</dbReference>
<dbReference type="Gene3D" id="3.40.30.10">
    <property type="entry name" value="Glutaredoxin"/>
    <property type="match status" value="1"/>
</dbReference>
<dbReference type="PANTHER" id="PTHR42852:SF13">
    <property type="entry name" value="PROTEIN DIPZ"/>
    <property type="match status" value="1"/>
</dbReference>
<dbReference type="AlphaFoldDB" id="A0A1G9PYA5"/>
<gene>
    <name evidence="3" type="ORF">SAMN04488090_2358</name>
</gene>
<dbReference type="RefSeq" id="WP_093202074.1">
    <property type="nucleotide sequence ID" value="NZ_FNGS01000004.1"/>
</dbReference>
<evidence type="ECO:0000313" key="3">
    <source>
        <dbReference type="EMBL" id="SDM03187.1"/>
    </source>
</evidence>
<evidence type="ECO:0000313" key="4">
    <source>
        <dbReference type="Proteomes" id="UP000198901"/>
    </source>
</evidence>
<keyword evidence="1" id="KW-0732">Signal</keyword>
<name>A0A1G9PYA5_9BACT</name>
<dbReference type="STRING" id="563176.SAMN04488090_2358"/>
<organism evidence="3 4">
    <name type="scientific">Siphonobacter aquaeclarae</name>
    <dbReference type="NCBI Taxonomy" id="563176"/>
    <lineage>
        <taxon>Bacteria</taxon>
        <taxon>Pseudomonadati</taxon>
        <taxon>Bacteroidota</taxon>
        <taxon>Cytophagia</taxon>
        <taxon>Cytophagales</taxon>
        <taxon>Cytophagaceae</taxon>
        <taxon>Siphonobacter</taxon>
    </lineage>
</organism>
<dbReference type="PANTHER" id="PTHR42852">
    <property type="entry name" value="THIOL:DISULFIDE INTERCHANGE PROTEIN DSBE"/>
    <property type="match status" value="1"/>
</dbReference>
<dbReference type="OrthoDB" id="616241at2"/>